<evidence type="ECO:0000256" key="1">
    <source>
        <dbReference type="ARBA" id="ARBA00004651"/>
    </source>
</evidence>
<protein>
    <submittedName>
        <fullName evidence="8">DoxX family protein</fullName>
    </submittedName>
</protein>
<dbReference type="PANTHER" id="PTHR33452">
    <property type="entry name" value="OXIDOREDUCTASE CATD-RELATED"/>
    <property type="match status" value="1"/>
</dbReference>
<evidence type="ECO:0000256" key="3">
    <source>
        <dbReference type="ARBA" id="ARBA00022475"/>
    </source>
</evidence>
<dbReference type="RefSeq" id="WP_345532985.1">
    <property type="nucleotide sequence ID" value="NZ_BAABLD010000008.1"/>
</dbReference>
<dbReference type="PANTHER" id="PTHR33452:SF1">
    <property type="entry name" value="INNER MEMBRANE PROTEIN YPHA-RELATED"/>
    <property type="match status" value="1"/>
</dbReference>
<dbReference type="Pfam" id="PF07681">
    <property type="entry name" value="DoxX"/>
    <property type="match status" value="1"/>
</dbReference>
<dbReference type="EMBL" id="BAABLD010000008">
    <property type="protein sequence ID" value="GAA5165794.1"/>
    <property type="molecule type" value="Genomic_DNA"/>
</dbReference>
<evidence type="ECO:0000256" key="5">
    <source>
        <dbReference type="ARBA" id="ARBA00022989"/>
    </source>
</evidence>
<reference evidence="9" key="1">
    <citation type="journal article" date="2019" name="Int. J. Syst. Evol. Microbiol.">
        <title>The Global Catalogue of Microorganisms (GCM) 10K type strain sequencing project: providing services to taxonomists for standard genome sequencing and annotation.</title>
        <authorList>
            <consortium name="The Broad Institute Genomics Platform"/>
            <consortium name="The Broad Institute Genome Sequencing Center for Infectious Disease"/>
            <person name="Wu L."/>
            <person name="Ma J."/>
        </authorList>
    </citation>
    <scope>NUCLEOTIDE SEQUENCE [LARGE SCALE GENOMIC DNA]</scope>
    <source>
        <strain evidence="9">JCM 18715</strain>
    </source>
</reference>
<proteinExistence type="inferred from homology"/>
<sequence>MNNYLHLAGRILLALIFVISGFGKLADTAGTAGYMAAMGVPTVLLWPTIALEVLGGIAIIAGFQTRWAALALAGFSVVSGVIFHSNFADQIQLIMFLKNLAMAGGFLLLAASGATALSVDARRA</sequence>
<comment type="similarity">
    <text evidence="2">Belongs to the DoxX family.</text>
</comment>
<dbReference type="InterPro" id="IPR032808">
    <property type="entry name" value="DoxX"/>
</dbReference>
<keyword evidence="5 7" id="KW-1133">Transmembrane helix</keyword>
<gene>
    <name evidence="8" type="ORF">GCM10025770_21880</name>
</gene>
<comment type="subcellular location">
    <subcellularLocation>
        <location evidence="1">Cell membrane</location>
        <topology evidence="1">Multi-pass membrane protein</topology>
    </subcellularLocation>
</comment>
<keyword evidence="4 7" id="KW-0812">Transmembrane</keyword>
<comment type="caution">
    <text evidence="8">The sequence shown here is derived from an EMBL/GenBank/DDBJ whole genome shotgun (WGS) entry which is preliminary data.</text>
</comment>
<evidence type="ECO:0000313" key="8">
    <source>
        <dbReference type="EMBL" id="GAA5165794.1"/>
    </source>
</evidence>
<keyword evidence="9" id="KW-1185">Reference proteome</keyword>
<accession>A0ABP9QQQ4</accession>
<feature type="transmembrane region" description="Helical" evidence="7">
    <location>
        <begin position="67"/>
        <end position="88"/>
    </location>
</feature>
<evidence type="ECO:0000256" key="7">
    <source>
        <dbReference type="SAM" id="Phobius"/>
    </source>
</evidence>
<feature type="transmembrane region" description="Helical" evidence="7">
    <location>
        <begin position="100"/>
        <end position="119"/>
    </location>
</feature>
<feature type="transmembrane region" description="Helical" evidence="7">
    <location>
        <begin position="32"/>
        <end position="60"/>
    </location>
</feature>
<keyword evidence="6 7" id="KW-0472">Membrane</keyword>
<organism evidence="8 9">
    <name type="scientific">Viridibacterium curvum</name>
    <dbReference type="NCBI Taxonomy" id="1101404"/>
    <lineage>
        <taxon>Bacteria</taxon>
        <taxon>Pseudomonadati</taxon>
        <taxon>Pseudomonadota</taxon>
        <taxon>Betaproteobacteria</taxon>
        <taxon>Rhodocyclales</taxon>
        <taxon>Rhodocyclaceae</taxon>
        <taxon>Viridibacterium</taxon>
    </lineage>
</organism>
<feature type="transmembrane region" description="Helical" evidence="7">
    <location>
        <begin position="7"/>
        <end position="26"/>
    </location>
</feature>
<keyword evidence="3" id="KW-1003">Cell membrane</keyword>
<evidence type="ECO:0000313" key="9">
    <source>
        <dbReference type="Proteomes" id="UP001500547"/>
    </source>
</evidence>
<evidence type="ECO:0000256" key="6">
    <source>
        <dbReference type="ARBA" id="ARBA00023136"/>
    </source>
</evidence>
<dbReference type="InterPro" id="IPR051907">
    <property type="entry name" value="DoxX-like_oxidoreductase"/>
</dbReference>
<name>A0ABP9QQQ4_9RHOO</name>
<evidence type="ECO:0000256" key="2">
    <source>
        <dbReference type="ARBA" id="ARBA00006679"/>
    </source>
</evidence>
<evidence type="ECO:0000256" key="4">
    <source>
        <dbReference type="ARBA" id="ARBA00022692"/>
    </source>
</evidence>
<dbReference type="Proteomes" id="UP001500547">
    <property type="component" value="Unassembled WGS sequence"/>
</dbReference>